<name>A0ABY4KJB4_9FLAO</name>
<proteinExistence type="inferred from homology"/>
<dbReference type="InterPro" id="IPR012910">
    <property type="entry name" value="Plug_dom"/>
</dbReference>
<sequence>MKFELQIEIFMKPAKKYFFGLFLLGMLLGFFPFLSVKGYAQTTQQAKQQVFSGIVYDDQNQPLIGASVVERGTANGVSTDLEGKFTLSLTTANPVLIISYLGFSEKEVTVSGTNLEIKLLSENITLDDIVVIGYGKAKPKDLTGSVSVIDVGKTKNQPVADIGQAIQGRAAGVQVVSSGEPGSNVTFRVRGTGTIANNNPLIVVDGMPLNGGLNQVNMNDVESISVLKDASSTAIYGSRGANGVVIITTKRGAKQEGSIFTFDAFTGVQNETGMVEVLNAAQFAALNNEMLANGGLTPNPAWSNPSDLGVGTDWVGNLFNPAMMSSYTLAYGNKSEKSNIYVSGNYFKQEGIVLDTDYERIILQFNTDTKINKTIKFGNSLKLAYDNKERGAYDIRNALLANPTQSIYDETGNFTGPTGNPLYSGDVENPIGKASTVKTSTKGYNVQGTLFTEINLLKNLVFKSLGGLEANFWFDRTWAPKYSWGSDVQPNSYLSQASNRSITLLWDNTITYDIQFGNHNLNAVVGTGAQENRFDFLNGSIQKFASDNTQQIDNGTLQPTVGGNASEWSLMSYFGRVNYDYNGKYYVTGTIRRDGSSRFGQGNKWGWFPSAALAWRISAEDFMKNMTVVDDLKLRVGYGITGNQEIGNYAFASAYNTVLYNFNNNYVSAVVPTVLPNTNVKWEGQEQFNVGLDASFLNNRINLITDFYVKNTNDMLVPMSVPVTSGYSDIYVPSINAGKIINRGFEFSLSTKNLVDELKWSTDAVFSYNKNKVESINGDTPIITGSTGLNSSIGLIQAGYPVNVFYGYVTDGIFQTQTEVNNHAVQMPGTNPATSTAAGDIRFKDLNNDGIINDKDRTFIGNPNPKFTFSLNNTFSYKNFDLSIFFQGVSGNDVYNANRMYTESMSIPNNQTTATLGRWTGPGTSNSMPRAVFGDPNNNARVSDRFIEDGSYIRLKNISLSYNFPKEIVKNIFTSAKIYFAAQNVFTITDYSGFDPEVSVNGIDNNVYPITRTFSLGLNLGF</sequence>
<organism evidence="9 10">
    <name type="scientific">Flavobacterium azooxidireducens</name>
    <dbReference type="NCBI Taxonomy" id="1871076"/>
    <lineage>
        <taxon>Bacteria</taxon>
        <taxon>Pseudomonadati</taxon>
        <taxon>Bacteroidota</taxon>
        <taxon>Flavobacteriia</taxon>
        <taxon>Flavobacteriales</taxon>
        <taxon>Flavobacteriaceae</taxon>
        <taxon>Flavobacterium</taxon>
    </lineage>
</organism>
<reference evidence="9" key="1">
    <citation type="submission" date="2022-04" db="EMBL/GenBank/DDBJ databases">
        <title>Consumption of N2O by Flavobacterium azooxidireducens sp. nov. isolated from Decomposing Leaf Litter of Phragmites australis (Cav.).</title>
        <authorList>
            <person name="Behrendt U."/>
            <person name="Spanner T."/>
            <person name="Augustin J."/>
            <person name="Horn M.A."/>
            <person name="Kolb S."/>
            <person name="Ulrich A."/>
        </authorList>
    </citation>
    <scope>NUCLEOTIDE SEQUENCE</scope>
    <source>
        <strain evidence="9">IGB 4-14</strain>
    </source>
</reference>
<dbReference type="NCBIfam" id="TIGR04057">
    <property type="entry name" value="SusC_RagA_signa"/>
    <property type="match status" value="1"/>
</dbReference>
<evidence type="ECO:0000256" key="2">
    <source>
        <dbReference type="ARBA" id="ARBA00022448"/>
    </source>
</evidence>
<evidence type="ECO:0000256" key="1">
    <source>
        <dbReference type="ARBA" id="ARBA00004571"/>
    </source>
</evidence>
<protein>
    <submittedName>
        <fullName evidence="9">TonB-dependent receptor</fullName>
    </submittedName>
</protein>
<dbReference type="SUPFAM" id="SSF56935">
    <property type="entry name" value="Porins"/>
    <property type="match status" value="1"/>
</dbReference>
<dbReference type="InterPro" id="IPR023996">
    <property type="entry name" value="TonB-dep_OMP_SusC/RagA"/>
</dbReference>
<keyword evidence="4 7" id="KW-0812">Transmembrane</keyword>
<dbReference type="Pfam" id="PF13715">
    <property type="entry name" value="CarbopepD_reg_2"/>
    <property type="match status" value="1"/>
</dbReference>
<dbReference type="Gene3D" id="2.170.130.10">
    <property type="entry name" value="TonB-dependent receptor, plug domain"/>
    <property type="match status" value="1"/>
</dbReference>
<feature type="domain" description="TonB-dependent receptor plug" evidence="8">
    <location>
        <begin position="139"/>
        <end position="244"/>
    </location>
</feature>
<evidence type="ECO:0000256" key="6">
    <source>
        <dbReference type="ARBA" id="ARBA00023237"/>
    </source>
</evidence>
<evidence type="ECO:0000313" key="9">
    <source>
        <dbReference type="EMBL" id="UPQ79495.1"/>
    </source>
</evidence>
<gene>
    <name evidence="9" type="ORF">M0M57_01335</name>
</gene>
<keyword evidence="5 7" id="KW-0472">Membrane</keyword>
<dbReference type="InterPro" id="IPR039426">
    <property type="entry name" value="TonB-dep_rcpt-like"/>
</dbReference>
<dbReference type="InterPro" id="IPR036942">
    <property type="entry name" value="Beta-barrel_TonB_sf"/>
</dbReference>
<evidence type="ECO:0000256" key="3">
    <source>
        <dbReference type="ARBA" id="ARBA00022452"/>
    </source>
</evidence>
<comment type="similarity">
    <text evidence="7">Belongs to the TonB-dependent receptor family.</text>
</comment>
<evidence type="ECO:0000313" key="10">
    <source>
        <dbReference type="Proteomes" id="UP000830583"/>
    </source>
</evidence>
<dbReference type="InterPro" id="IPR037066">
    <property type="entry name" value="Plug_dom_sf"/>
</dbReference>
<keyword evidence="9" id="KW-0675">Receptor</keyword>
<dbReference type="PROSITE" id="PS52016">
    <property type="entry name" value="TONB_DEPENDENT_REC_3"/>
    <property type="match status" value="1"/>
</dbReference>
<accession>A0ABY4KJB4</accession>
<keyword evidence="10" id="KW-1185">Reference proteome</keyword>
<dbReference type="RefSeq" id="WP_248434668.1">
    <property type="nucleotide sequence ID" value="NZ_CP096205.1"/>
</dbReference>
<evidence type="ECO:0000256" key="4">
    <source>
        <dbReference type="ARBA" id="ARBA00022692"/>
    </source>
</evidence>
<dbReference type="Pfam" id="PF07715">
    <property type="entry name" value="Plug"/>
    <property type="match status" value="1"/>
</dbReference>
<dbReference type="Proteomes" id="UP000830583">
    <property type="component" value="Chromosome"/>
</dbReference>
<keyword evidence="6 7" id="KW-0998">Cell outer membrane</keyword>
<keyword evidence="3 7" id="KW-1134">Transmembrane beta strand</keyword>
<dbReference type="SUPFAM" id="SSF49464">
    <property type="entry name" value="Carboxypeptidase regulatory domain-like"/>
    <property type="match status" value="1"/>
</dbReference>
<evidence type="ECO:0000256" key="5">
    <source>
        <dbReference type="ARBA" id="ARBA00023136"/>
    </source>
</evidence>
<comment type="subcellular location">
    <subcellularLocation>
        <location evidence="1 7">Cell outer membrane</location>
        <topology evidence="1 7">Multi-pass membrane protein</topology>
    </subcellularLocation>
</comment>
<dbReference type="InterPro" id="IPR008969">
    <property type="entry name" value="CarboxyPept-like_regulatory"/>
</dbReference>
<evidence type="ECO:0000259" key="8">
    <source>
        <dbReference type="Pfam" id="PF07715"/>
    </source>
</evidence>
<dbReference type="EMBL" id="CP096205">
    <property type="protein sequence ID" value="UPQ79495.1"/>
    <property type="molecule type" value="Genomic_DNA"/>
</dbReference>
<dbReference type="NCBIfam" id="TIGR04056">
    <property type="entry name" value="OMP_RagA_SusC"/>
    <property type="match status" value="1"/>
</dbReference>
<evidence type="ECO:0000256" key="7">
    <source>
        <dbReference type="PROSITE-ProRule" id="PRU01360"/>
    </source>
</evidence>
<dbReference type="Gene3D" id="2.60.40.1120">
    <property type="entry name" value="Carboxypeptidase-like, regulatory domain"/>
    <property type="match status" value="1"/>
</dbReference>
<dbReference type="InterPro" id="IPR023997">
    <property type="entry name" value="TonB-dep_OMP_SusC/RagA_CS"/>
</dbReference>
<dbReference type="Gene3D" id="2.40.170.20">
    <property type="entry name" value="TonB-dependent receptor, beta-barrel domain"/>
    <property type="match status" value="1"/>
</dbReference>
<keyword evidence="2 7" id="KW-0813">Transport</keyword>